<name>A0A1Q2L314_9BACL</name>
<protein>
    <recommendedName>
        <fullName evidence="2">DUF3899 domain-containing protein</fullName>
    </recommendedName>
</protein>
<accession>A0A1Q2L314</accession>
<feature type="domain" description="DUF3899" evidence="2">
    <location>
        <begin position="32"/>
        <end position="75"/>
    </location>
</feature>
<evidence type="ECO:0000259" key="2">
    <source>
        <dbReference type="Pfam" id="PF13038"/>
    </source>
</evidence>
<dbReference type="KEGG" id="pmar:B0X71_17995"/>
<dbReference type="InterPro" id="IPR025007">
    <property type="entry name" value="DUF3899"/>
</dbReference>
<dbReference type="RefSeq" id="WP_077590707.1">
    <property type="nucleotide sequence ID" value="NZ_CP019640.1"/>
</dbReference>
<feature type="transmembrane region" description="Helical" evidence="1">
    <location>
        <begin position="38"/>
        <end position="59"/>
    </location>
</feature>
<proteinExistence type="predicted"/>
<gene>
    <name evidence="3" type="ORF">B0X71_17995</name>
</gene>
<evidence type="ECO:0000313" key="4">
    <source>
        <dbReference type="Proteomes" id="UP000188184"/>
    </source>
</evidence>
<keyword evidence="1" id="KW-0472">Membrane</keyword>
<evidence type="ECO:0000256" key="1">
    <source>
        <dbReference type="SAM" id="Phobius"/>
    </source>
</evidence>
<organism evidence="3 4">
    <name type="scientific">Planococcus lenghuensis</name>
    <dbReference type="NCBI Taxonomy" id="2213202"/>
    <lineage>
        <taxon>Bacteria</taxon>
        <taxon>Bacillati</taxon>
        <taxon>Bacillota</taxon>
        <taxon>Bacilli</taxon>
        <taxon>Bacillales</taxon>
        <taxon>Caryophanaceae</taxon>
        <taxon>Planococcus</taxon>
    </lineage>
</organism>
<dbReference type="EMBL" id="CP019640">
    <property type="protein sequence ID" value="AQQ54806.1"/>
    <property type="molecule type" value="Genomic_DNA"/>
</dbReference>
<sequence>MKPVMFWILSLPLLFGFGRLLADPFGFMQWLDLLFASGLLLLMAGGALAVLNGGFFSAFTRSWQTFFSALNKREHIIREAEGRSGRSAPGFQRRTFSPVLLIGAGFAYCLVSFILSFLLVY</sequence>
<evidence type="ECO:0000313" key="3">
    <source>
        <dbReference type="EMBL" id="AQQ54806.1"/>
    </source>
</evidence>
<keyword evidence="4" id="KW-1185">Reference proteome</keyword>
<dbReference type="Pfam" id="PF13038">
    <property type="entry name" value="DUF3899"/>
    <property type="match status" value="1"/>
</dbReference>
<keyword evidence="1" id="KW-0812">Transmembrane</keyword>
<feature type="transmembrane region" description="Helical" evidence="1">
    <location>
        <begin position="99"/>
        <end position="120"/>
    </location>
</feature>
<reference evidence="3 4" key="1">
    <citation type="submission" date="2017-02" db="EMBL/GenBank/DDBJ databases">
        <title>The complete genomic sequence of a novel cold adapted crude oil-degrading bacterium Planococcus qaidamina Y42.</title>
        <authorList>
            <person name="Yang R."/>
        </authorList>
    </citation>
    <scope>NUCLEOTIDE SEQUENCE [LARGE SCALE GENOMIC DNA]</scope>
    <source>
        <strain evidence="3 4">Y42</strain>
    </source>
</reference>
<dbReference type="AlphaFoldDB" id="A0A1Q2L314"/>
<keyword evidence="1" id="KW-1133">Transmembrane helix</keyword>
<dbReference type="Proteomes" id="UP000188184">
    <property type="component" value="Chromosome"/>
</dbReference>